<proteinExistence type="inferred from homology"/>
<evidence type="ECO:0000256" key="11">
    <source>
        <dbReference type="ARBA" id="ARBA00023049"/>
    </source>
</evidence>
<dbReference type="PANTHER" id="PTHR35864:SF1">
    <property type="entry name" value="ZINC METALLOPROTEASE YWHC-RELATED"/>
    <property type="match status" value="1"/>
</dbReference>
<name>A0ABR5Q2C4_9ACTN</name>
<comment type="subcellular location">
    <subcellularLocation>
        <location evidence="2">Cell membrane</location>
        <topology evidence="2">Multi-pass membrane protein</topology>
    </subcellularLocation>
</comment>
<keyword evidence="10 13" id="KW-1133">Transmembrane helix</keyword>
<keyword evidence="11 15" id="KW-0482">Metalloprotease</keyword>
<evidence type="ECO:0000256" key="5">
    <source>
        <dbReference type="ARBA" id="ARBA00022670"/>
    </source>
</evidence>
<feature type="transmembrane region" description="Helical" evidence="13">
    <location>
        <begin position="7"/>
        <end position="26"/>
    </location>
</feature>
<evidence type="ECO:0000256" key="1">
    <source>
        <dbReference type="ARBA" id="ARBA00001947"/>
    </source>
</evidence>
<evidence type="ECO:0000256" key="12">
    <source>
        <dbReference type="ARBA" id="ARBA00023136"/>
    </source>
</evidence>
<feature type="domain" description="Peptidase M50" evidence="14">
    <location>
        <begin position="17"/>
        <end position="201"/>
    </location>
</feature>
<reference evidence="15 16" key="1">
    <citation type="journal article" date="2015" name="Genome Announc.">
        <title>Expanding the biotechnology potential of lactobacilli through comparative genomics of 213 strains and associated genera.</title>
        <authorList>
            <person name="Sun Z."/>
            <person name="Harris H.M."/>
            <person name="McCann A."/>
            <person name="Guo C."/>
            <person name="Argimon S."/>
            <person name="Zhang W."/>
            <person name="Yang X."/>
            <person name="Jeffery I.B."/>
            <person name="Cooney J.C."/>
            <person name="Kagawa T.F."/>
            <person name="Liu W."/>
            <person name="Song Y."/>
            <person name="Salvetti E."/>
            <person name="Wrobel A."/>
            <person name="Rasinkangas P."/>
            <person name="Parkhill J."/>
            <person name="Rea M.C."/>
            <person name="O'Sullivan O."/>
            <person name="Ritari J."/>
            <person name="Douillard F.P."/>
            <person name="Paul Ross R."/>
            <person name="Yang R."/>
            <person name="Briner A.E."/>
            <person name="Felis G.E."/>
            <person name="de Vos W.M."/>
            <person name="Barrangou R."/>
            <person name="Klaenhammer T.R."/>
            <person name="Caufield P.W."/>
            <person name="Cui Y."/>
            <person name="Zhang H."/>
            <person name="O'Toole P.W."/>
        </authorList>
    </citation>
    <scope>NUCLEOTIDE SEQUENCE [LARGE SCALE GENOMIC DNA]</scope>
    <source>
        <strain evidence="15 16">DSM 7090</strain>
    </source>
</reference>
<keyword evidence="5" id="KW-0645">Protease</keyword>
<dbReference type="Pfam" id="PF02163">
    <property type="entry name" value="Peptidase_M50"/>
    <property type="match status" value="1"/>
</dbReference>
<keyword evidence="9" id="KW-0862">Zinc</keyword>
<comment type="cofactor">
    <cofactor evidence="1">
        <name>Zn(2+)</name>
        <dbReference type="ChEBI" id="CHEBI:29105"/>
    </cofactor>
</comment>
<evidence type="ECO:0000256" key="6">
    <source>
        <dbReference type="ARBA" id="ARBA00022692"/>
    </source>
</evidence>
<evidence type="ECO:0000313" key="15">
    <source>
        <dbReference type="EMBL" id="KRO03160.1"/>
    </source>
</evidence>
<dbReference type="GeneID" id="84904006"/>
<dbReference type="InterPro" id="IPR044537">
    <property type="entry name" value="Rip2-like"/>
</dbReference>
<feature type="transmembrane region" description="Helical" evidence="13">
    <location>
        <begin position="59"/>
        <end position="77"/>
    </location>
</feature>
<dbReference type="InterPro" id="IPR052348">
    <property type="entry name" value="Metallopeptidase_M50B"/>
</dbReference>
<evidence type="ECO:0000256" key="13">
    <source>
        <dbReference type="SAM" id="Phobius"/>
    </source>
</evidence>
<comment type="similarity">
    <text evidence="3">Belongs to the peptidase M50B family.</text>
</comment>
<evidence type="ECO:0000259" key="14">
    <source>
        <dbReference type="Pfam" id="PF02163"/>
    </source>
</evidence>
<dbReference type="GO" id="GO:0008237">
    <property type="term" value="F:metallopeptidase activity"/>
    <property type="evidence" value="ECO:0007669"/>
    <property type="project" value="UniProtKB-KW"/>
</dbReference>
<dbReference type="EMBL" id="JQCP01000001">
    <property type="protein sequence ID" value="KRO03160.1"/>
    <property type="molecule type" value="Genomic_DNA"/>
</dbReference>
<evidence type="ECO:0000256" key="2">
    <source>
        <dbReference type="ARBA" id="ARBA00004651"/>
    </source>
</evidence>
<dbReference type="RefSeq" id="WP_003148218.1">
    <property type="nucleotide sequence ID" value="NZ_JQCP01000001.1"/>
</dbReference>
<keyword evidence="6 13" id="KW-0812">Transmembrane</keyword>
<evidence type="ECO:0000256" key="4">
    <source>
        <dbReference type="ARBA" id="ARBA00022475"/>
    </source>
</evidence>
<evidence type="ECO:0000256" key="7">
    <source>
        <dbReference type="ARBA" id="ARBA00022723"/>
    </source>
</evidence>
<evidence type="ECO:0000256" key="10">
    <source>
        <dbReference type="ARBA" id="ARBA00022989"/>
    </source>
</evidence>
<dbReference type="PANTHER" id="PTHR35864">
    <property type="entry name" value="ZINC METALLOPROTEASE MJ0611-RELATED"/>
    <property type="match status" value="1"/>
</dbReference>
<keyword evidence="16" id="KW-1185">Reference proteome</keyword>
<keyword evidence="7" id="KW-0479">Metal-binding</keyword>
<protein>
    <submittedName>
        <fullName evidence="15">Membrane-associated zinc metalloprotease</fullName>
    </submittedName>
</protein>
<keyword evidence="4" id="KW-1003">Cell membrane</keyword>
<dbReference type="CDD" id="cd06158">
    <property type="entry name" value="S2P-M50_like_1"/>
    <property type="match status" value="1"/>
</dbReference>
<organism evidence="15 16">
    <name type="scientific">Lancefieldella rimae</name>
    <dbReference type="NCBI Taxonomy" id="1383"/>
    <lineage>
        <taxon>Bacteria</taxon>
        <taxon>Bacillati</taxon>
        <taxon>Actinomycetota</taxon>
        <taxon>Coriobacteriia</taxon>
        <taxon>Coriobacteriales</taxon>
        <taxon>Atopobiaceae</taxon>
        <taxon>Lancefieldella</taxon>
    </lineage>
</organism>
<evidence type="ECO:0000256" key="3">
    <source>
        <dbReference type="ARBA" id="ARBA00007931"/>
    </source>
</evidence>
<keyword evidence="12 13" id="KW-0472">Membrane</keyword>
<feature type="transmembrane region" description="Helical" evidence="13">
    <location>
        <begin position="143"/>
        <end position="166"/>
    </location>
</feature>
<evidence type="ECO:0000313" key="16">
    <source>
        <dbReference type="Proteomes" id="UP000051927"/>
    </source>
</evidence>
<gene>
    <name evidence="15" type="ORF">IV60_GL000339</name>
</gene>
<feature type="transmembrane region" description="Helical" evidence="13">
    <location>
        <begin position="98"/>
        <end position="123"/>
    </location>
</feature>
<accession>A0ABR5Q2C4</accession>
<evidence type="ECO:0000256" key="8">
    <source>
        <dbReference type="ARBA" id="ARBA00022801"/>
    </source>
</evidence>
<evidence type="ECO:0000256" key="9">
    <source>
        <dbReference type="ARBA" id="ARBA00022833"/>
    </source>
</evidence>
<dbReference type="Proteomes" id="UP000051927">
    <property type="component" value="Unassembled WGS sequence"/>
</dbReference>
<dbReference type="InterPro" id="IPR008915">
    <property type="entry name" value="Peptidase_M50"/>
</dbReference>
<comment type="caution">
    <text evidence="15">The sequence shown here is derived from an EMBL/GenBank/DDBJ whole genome shotgun (WGS) entry which is preliminary data.</text>
</comment>
<keyword evidence="8" id="KW-0378">Hydrolase</keyword>
<sequence>MTHAYNGIQWIAILVHVIVLFFAIIFHEIAHGYVAYLCGDPTAKNAGRLTLNPVAHIDPFGSVILPAICAILGWPGFGYAKPVPYNPNNLRRRRIDEVLVALAGPLSNLLQAALAVGIYRILIGFVRNNPAWAMTHIDLLAAWVIPILSTIIISNIVLAVFNLIPLPPLDGSKLLLLILPEDARQKFYRIEPYCMIALMVLLWFAPEKINAIIDTGVSFFMKLMVG</sequence>